<organism evidence="2 3">
    <name type="scientific">Vibrio japonicus</name>
    <dbReference type="NCBI Taxonomy" id="1824638"/>
    <lineage>
        <taxon>Bacteria</taxon>
        <taxon>Pseudomonadati</taxon>
        <taxon>Pseudomonadota</taxon>
        <taxon>Gammaproteobacteria</taxon>
        <taxon>Vibrionales</taxon>
        <taxon>Vibrionaceae</taxon>
        <taxon>Vibrio</taxon>
    </lineage>
</organism>
<dbReference type="Proteomes" id="UP001058602">
    <property type="component" value="Chromosome 1"/>
</dbReference>
<keyword evidence="3" id="KW-1185">Reference proteome</keyword>
<name>A0ABY5LC12_9VIBR</name>
<evidence type="ECO:0000313" key="2">
    <source>
        <dbReference type="EMBL" id="UUM29589.1"/>
    </source>
</evidence>
<dbReference type="Gene3D" id="3.30.300.250">
    <property type="match status" value="1"/>
</dbReference>
<accession>A0ABY5LC12</accession>
<dbReference type="PROSITE" id="PS51257">
    <property type="entry name" value="PROKAR_LIPOPROTEIN"/>
    <property type="match status" value="1"/>
</dbReference>
<dbReference type="EMBL" id="CP102096">
    <property type="protein sequence ID" value="UUM29589.1"/>
    <property type="molecule type" value="Genomic_DNA"/>
</dbReference>
<reference evidence="2" key="1">
    <citation type="submission" date="2022-07" db="EMBL/GenBank/DDBJ databases">
        <title>Complete genome of Vibrio japonicus strain JCM 31412T and phylogenomic assessment of the Nereis clade of the genus Vibrio.</title>
        <authorList>
            <person name="Shlafstein M.D."/>
            <person name="Emsley S.A."/>
            <person name="Ushijima B."/>
            <person name="Videau P."/>
            <person name="Saw J.H."/>
        </authorList>
    </citation>
    <scope>NUCLEOTIDE SEQUENCE</scope>
    <source>
        <strain evidence="2">JCM 31412</strain>
    </source>
</reference>
<keyword evidence="1" id="KW-0732">Signal</keyword>
<evidence type="ECO:0000313" key="3">
    <source>
        <dbReference type="Proteomes" id="UP001058602"/>
    </source>
</evidence>
<protein>
    <submittedName>
        <fullName evidence="2">GspS/AspS pilotin family protein</fullName>
    </submittedName>
</protein>
<feature type="chain" id="PRO_5046054182" evidence="1">
    <location>
        <begin position="24"/>
        <end position="132"/>
    </location>
</feature>
<dbReference type="InterPro" id="IPR016502">
    <property type="entry name" value="T2SSS_2"/>
</dbReference>
<dbReference type="RefSeq" id="WP_257083380.1">
    <property type="nucleotide sequence ID" value="NZ_CP102096.1"/>
</dbReference>
<gene>
    <name evidence="2" type="ORF">NP165_07645</name>
</gene>
<sequence length="132" mass="14310">MKKYLQSAALLATFALLAGCSSSAEKEKHLALLADSRAGLISAKLPLESGPLSIMQATAKGSTIELMMVYNQDAKGAKPVADVFKRSVQTYCTADDTKNNLQVGLSYRIKMRNARGQLLIDELVTQQNCENN</sequence>
<evidence type="ECO:0000256" key="1">
    <source>
        <dbReference type="SAM" id="SignalP"/>
    </source>
</evidence>
<proteinExistence type="predicted"/>
<dbReference type="Pfam" id="PF16549">
    <property type="entry name" value="T2SSS_2"/>
    <property type="match status" value="1"/>
</dbReference>
<feature type="signal peptide" evidence="1">
    <location>
        <begin position="1"/>
        <end position="23"/>
    </location>
</feature>
<dbReference type="PIRSF" id="PIRSF007010">
    <property type="entry name" value="UCP007010"/>
    <property type="match status" value="1"/>
</dbReference>